<gene>
    <name evidence="1" type="ORF">MUN86_28790</name>
</gene>
<proteinExistence type="predicted"/>
<keyword evidence="2" id="KW-1185">Reference proteome</keyword>
<evidence type="ECO:0000313" key="1">
    <source>
        <dbReference type="EMBL" id="UOQ69478.1"/>
    </source>
</evidence>
<organism evidence="1 2">
    <name type="scientific">Hymenobacter volaticus</name>
    <dbReference type="NCBI Taxonomy" id="2932254"/>
    <lineage>
        <taxon>Bacteria</taxon>
        <taxon>Pseudomonadati</taxon>
        <taxon>Bacteroidota</taxon>
        <taxon>Cytophagia</taxon>
        <taxon>Cytophagales</taxon>
        <taxon>Hymenobacteraceae</taxon>
        <taxon>Hymenobacter</taxon>
    </lineage>
</organism>
<protein>
    <recommendedName>
        <fullName evidence="3">Prokaryotic RING finger family 4</fullName>
    </recommendedName>
</protein>
<accession>A0ABY4GEX4</accession>
<keyword evidence="1" id="KW-0614">Plasmid</keyword>
<evidence type="ECO:0008006" key="3">
    <source>
        <dbReference type="Google" id="ProtNLM"/>
    </source>
</evidence>
<geneLocation type="plasmid" evidence="1 2">
    <name>unnamed5</name>
</geneLocation>
<dbReference type="RefSeq" id="WP_245127258.1">
    <property type="nucleotide sequence ID" value="NZ_CP095066.1"/>
</dbReference>
<evidence type="ECO:0000313" key="2">
    <source>
        <dbReference type="Proteomes" id="UP000830401"/>
    </source>
</evidence>
<sequence length="748" mass="82966">MSASYLTVSLRQQAIYIPAAASFTLPSTLSEDTGLLVANLAKLGYGVSEPLLRALEQSTPAFQTHLLAVVRDVLGVQKNWTPLVKAWDTPTGEGPLDHLLTLFATLFQAKGTRLPCGHIIPPNTFPLERYNGCPFCGTPFEFATLEHTGQASKLKVLALWTEADLTAFLRDLLTSKTALDATQRDSLTRLLAELPLPASVSIAMKETRMTVIEAYVNLQQPEKAQALFTSPTDILRYLWYQRTGLLQLVEPKTIRQRQQKNSRSIVWTIDRNAQVEAKLKTQATAGLKLKYSRREAVMVADWLTALPQSPAQLCEMMHPKRGMWVRFIRALRLAEYSKRPAHTKLRETLDLFYRQAYPVWQGRVNHYRLKGDAPQTLALLQQRPGLFARSLFANMLWFGAEPTVAAFADVIDQVPARLVFTLNSYADTYFVPNSKRVVKPLGSVSKQIPANQLLSLYEAPELEAMQAAVANLCLLAMKRRFAAQPTAHHTIYIDPVLFKIPVAIGDRSEIVQDVSAALMGTRFPVAGDTVRLFMQWGVGLPAQHLDMDLSCTVSYATHTESCSFSQLVVTGCKHSGDMQYIPDQVGTAEYIEVDLVALQQAKARYVTFTTNAYTSGSLSPNLVVGWMNSQQPMRISSSGVAYDPSCVAQQVRVTKSLTKGLVFGVLDVAQREIVWLEMTFQGQLVRNLNLEGVQTLLRKLESKLSIGQLLAIKAQAQNLQVVDTAEADESYTAAWAMNTAAVTNLLVD</sequence>
<dbReference type="EMBL" id="CP095066">
    <property type="protein sequence ID" value="UOQ69478.1"/>
    <property type="molecule type" value="Genomic_DNA"/>
</dbReference>
<dbReference type="Proteomes" id="UP000830401">
    <property type="component" value="Plasmid unnamed5"/>
</dbReference>
<name>A0ABY4GEX4_9BACT</name>
<reference evidence="1" key="1">
    <citation type="submission" date="2022-04" db="EMBL/GenBank/DDBJ databases">
        <title>Hymenobacter sp. isolated from the air.</title>
        <authorList>
            <person name="Won M."/>
            <person name="Lee C.-M."/>
            <person name="Woen H.-Y."/>
            <person name="Kwon S.-W."/>
        </authorList>
    </citation>
    <scope>NUCLEOTIDE SEQUENCE</scope>
    <source>
        <strain evidence="1">5420S-77</strain>
        <plasmid evidence="1">unnamed5</plasmid>
    </source>
</reference>